<dbReference type="InterPro" id="IPR001902">
    <property type="entry name" value="SLC26A/SulP_fam"/>
</dbReference>
<reference evidence="6" key="1">
    <citation type="submission" date="2017-02" db="UniProtKB">
        <authorList>
            <consortium name="WormBaseParasite"/>
        </authorList>
    </citation>
    <scope>IDENTIFICATION</scope>
</reference>
<proteinExistence type="predicted"/>
<accession>A0A0N4WSP9</accession>
<evidence type="ECO:0000256" key="4">
    <source>
        <dbReference type="ARBA" id="ARBA00023136"/>
    </source>
</evidence>
<sequence length="130" mass="14709">MFLHHVVTICRLPLPSLPRFSILPQLIKEAIPIAVVTIAVHISMAKLLAKQNNYTIDGKQELYALGFTSTISSFFPVYPSSCSLARTMVNASAGTRTQVDYIFGSHINFIVPPFRCRIFDFFITLYLDYF</sequence>
<feature type="domain" description="SLC26A/SulP transporter" evidence="5">
    <location>
        <begin position="12"/>
        <end position="111"/>
    </location>
</feature>
<dbReference type="Pfam" id="PF00916">
    <property type="entry name" value="Sulfate_transp"/>
    <property type="match status" value="1"/>
</dbReference>
<protein>
    <submittedName>
        <fullName evidence="6">Sulfate_transp domain-containing protein</fullName>
    </submittedName>
</protein>
<organism evidence="6">
    <name type="scientific">Haemonchus placei</name>
    <name type="common">Barber's pole worm</name>
    <dbReference type="NCBI Taxonomy" id="6290"/>
    <lineage>
        <taxon>Eukaryota</taxon>
        <taxon>Metazoa</taxon>
        <taxon>Ecdysozoa</taxon>
        <taxon>Nematoda</taxon>
        <taxon>Chromadorea</taxon>
        <taxon>Rhabditida</taxon>
        <taxon>Rhabditina</taxon>
        <taxon>Rhabditomorpha</taxon>
        <taxon>Strongyloidea</taxon>
        <taxon>Trichostrongylidae</taxon>
        <taxon>Haemonchus</taxon>
    </lineage>
</organism>
<dbReference type="WBParaSite" id="HPLM_0001457701-mRNA-1">
    <property type="protein sequence ID" value="HPLM_0001457701-mRNA-1"/>
    <property type="gene ID" value="HPLM_0001457701"/>
</dbReference>
<evidence type="ECO:0000313" key="6">
    <source>
        <dbReference type="WBParaSite" id="HPLM_0001457701-mRNA-1"/>
    </source>
</evidence>
<keyword evidence="3" id="KW-1133">Transmembrane helix</keyword>
<dbReference type="AlphaFoldDB" id="A0A0N4WSP9"/>
<name>A0A0N4WSP9_HAEPC</name>
<evidence type="ECO:0000259" key="5">
    <source>
        <dbReference type="Pfam" id="PF00916"/>
    </source>
</evidence>
<dbReference type="PANTHER" id="PTHR11814">
    <property type="entry name" value="SULFATE TRANSPORTER"/>
    <property type="match status" value="1"/>
</dbReference>
<dbReference type="GO" id="GO:0055085">
    <property type="term" value="P:transmembrane transport"/>
    <property type="evidence" value="ECO:0007669"/>
    <property type="project" value="InterPro"/>
</dbReference>
<evidence type="ECO:0000256" key="3">
    <source>
        <dbReference type="ARBA" id="ARBA00022989"/>
    </source>
</evidence>
<comment type="subcellular location">
    <subcellularLocation>
        <location evidence="1">Membrane</location>
        <topology evidence="1">Multi-pass membrane protein</topology>
    </subcellularLocation>
</comment>
<dbReference type="GO" id="GO:0016020">
    <property type="term" value="C:membrane"/>
    <property type="evidence" value="ECO:0007669"/>
    <property type="project" value="UniProtKB-SubCell"/>
</dbReference>
<dbReference type="OMA" id="ISIYRYE"/>
<dbReference type="InterPro" id="IPR011547">
    <property type="entry name" value="SLC26A/SulP_dom"/>
</dbReference>
<evidence type="ECO:0000256" key="2">
    <source>
        <dbReference type="ARBA" id="ARBA00022692"/>
    </source>
</evidence>
<keyword evidence="2" id="KW-0812">Transmembrane</keyword>
<evidence type="ECO:0000256" key="1">
    <source>
        <dbReference type="ARBA" id="ARBA00004141"/>
    </source>
</evidence>
<keyword evidence="4" id="KW-0472">Membrane</keyword>